<evidence type="ECO:0000256" key="7">
    <source>
        <dbReference type="ARBA" id="ARBA00022741"/>
    </source>
</evidence>
<keyword evidence="5" id="KW-0819">tRNA processing</keyword>
<evidence type="ECO:0000256" key="10">
    <source>
        <dbReference type="ARBA" id="ARBA00032441"/>
    </source>
</evidence>
<comment type="similarity">
    <text evidence="2">Belongs to the TsaE family.</text>
</comment>
<dbReference type="GO" id="GO:0002949">
    <property type="term" value="P:tRNA threonylcarbamoyladenosine modification"/>
    <property type="evidence" value="ECO:0007669"/>
    <property type="project" value="InterPro"/>
</dbReference>
<dbReference type="GO" id="GO:0046872">
    <property type="term" value="F:metal ion binding"/>
    <property type="evidence" value="ECO:0007669"/>
    <property type="project" value="UniProtKB-KW"/>
</dbReference>
<dbReference type="PANTHER" id="PTHR33540">
    <property type="entry name" value="TRNA THREONYLCARBAMOYLADENOSINE BIOSYNTHESIS PROTEIN TSAE"/>
    <property type="match status" value="1"/>
</dbReference>
<dbReference type="Pfam" id="PF02367">
    <property type="entry name" value="TsaE"/>
    <property type="match status" value="1"/>
</dbReference>
<dbReference type="Proteomes" id="UP000436694">
    <property type="component" value="Unassembled WGS sequence"/>
</dbReference>
<keyword evidence="6" id="KW-0479">Metal-binding</keyword>
<dbReference type="Gene3D" id="3.40.50.300">
    <property type="entry name" value="P-loop containing nucleotide triphosphate hydrolases"/>
    <property type="match status" value="1"/>
</dbReference>
<dbReference type="GO" id="GO:0005524">
    <property type="term" value="F:ATP binding"/>
    <property type="evidence" value="ECO:0007669"/>
    <property type="project" value="UniProtKB-KW"/>
</dbReference>
<dbReference type="EMBL" id="WIXK01000002">
    <property type="protein sequence ID" value="MQY41836.1"/>
    <property type="molecule type" value="Genomic_DNA"/>
</dbReference>
<evidence type="ECO:0000313" key="11">
    <source>
        <dbReference type="EMBL" id="MQY41836.1"/>
    </source>
</evidence>
<dbReference type="PANTHER" id="PTHR33540:SF2">
    <property type="entry name" value="TRNA THREONYLCARBAMOYLADENOSINE BIOSYNTHESIS PROTEIN TSAE"/>
    <property type="match status" value="1"/>
</dbReference>
<reference evidence="11 12" key="1">
    <citation type="submission" date="2019-10" db="EMBL/GenBank/DDBJ databases">
        <title>Epibacterium sp. nov., isolated from seawater.</title>
        <authorList>
            <person name="Zhang X."/>
            <person name="Li N."/>
        </authorList>
    </citation>
    <scope>NUCLEOTIDE SEQUENCE [LARGE SCALE GENOMIC DNA]</scope>
    <source>
        <strain evidence="11 12">SM1969</strain>
    </source>
</reference>
<evidence type="ECO:0000256" key="5">
    <source>
        <dbReference type="ARBA" id="ARBA00022694"/>
    </source>
</evidence>
<comment type="caution">
    <text evidence="11">The sequence shown here is derived from an EMBL/GenBank/DDBJ whole genome shotgun (WGS) entry which is preliminary data.</text>
</comment>
<dbReference type="GO" id="GO:0005737">
    <property type="term" value="C:cytoplasm"/>
    <property type="evidence" value="ECO:0007669"/>
    <property type="project" value="UniProtKB-SubCell"/>
</dbReference>
<dbReference type="InterPro" id="IPR027417">
    <property type="entry name" value="P-loop_NTPase"/>
</dbReference>
<dbReference type="InterPro" id="IPR003442">
    <property type="entry name" value="T6A_TsaE"/>
</dbReference>
<gene>
    <name evidence="11" type="primary">tsaE</name>
    <name evidence="11" type="ORF">GG681_04235</name>
</gene>
<dbReference type="AlphaFoldDB" id="A0A844AXD0"/>
<dbReference type="GO" id="GO:0016740">
    <property type="term" value="F:transferase activity"/>
    <property type="evidence" value="ECO:0007669"/>
    <property type="project" value="UniProtKB-KW"/>
</dbReference>
<evidence type="ECO:0000256" key="1">
    <source>
        <dbReference type="ARBA" id="ARBA00004496"/>
    </source>
</evidence>
<dbReference type="RefSeq" id="WP_153545439.1">
    <property type="nucleotide sequence ID" value="NZ_WIXK01000002.1"/>
</dbReference>
<dbReference type="SUPFAM" id="SSF52540">
    <property type="entry name" value="P-loop containing nucleoside triphosphate hydrolases"/>
    <property type="match status" value="1"/>
</dbReference>
<proteinExistence type="inferred from homology"/>
<evidence type="ECO:0000313" key="12">
    <source>
        <dbReference type="Proteomes" id="UP000436694"/>
    </source>
</evidence>
<keyword evidence="9" id="KW-0460">Magnesium</keyword>
<sequence length="161" mass="17837">MTVSALTLMIPSPDHMTKLAQTIASALRPGDCILLSGDIGVGKSHFARAAIQSLLPTPEDVPSPTFTLVQVYDGPLCEIWHSDLYRLSAVDEIYELGLVDAFDHHITLVEWPDRLETETPDHALNIAFDLCTVSDDARHLSLTWSHPKWAPLMKKITDDHA</sequence>
<keyword evidence="11" id="KW-0808">Transferase</keyword>
<protein>
    <recommendedName>
        <fullName evidence="3">tRNA threonylcarbamoyladenosine biosynthesis protein TsaE</fullName>
    </recommendedName>
    <alternativeName>
        <fullName evidence="10">t(6)A37 threonylcarbamoyladenosine biosynthesis protein TsaE</fullName>
    </alternativeName>
</protein>
<name>A0A844AXD0_9RHOB</name>
<keyword evidence="8" id="KW-0067">ATP-binding</keyword>
<evidence type="ECO:0000256" key="2">
    <source>
        <dbReference type="ARBA" id="ARBA00007599"/>
    </source>
</evidence>
<evidence type="ECO:0000256" key="4">
    <source>
        <dbReference type="ARBA" id="ARBA00022490"/>
    </source>
</evidence>
<organism evidence="11 12">
    <name type="scientific">Tritonibacter aquimaris</name>
    <dbReference type="NCBI Taxonomy" id="2663379"/>
    <lineage>
        <taxon>Bacteria</taxon>
        <taxon>Pseudomonadati</taxon>
        <taxon>Pseudomonadota</taxon>
        <taxon>Alphaproteobacteria</taxon>
        <taxon>Rhodobacterales</taxon>
        <taxon>Paracoccaceae</taxon>
        <taxon>Tritonibacter</taxon>
    </lineage>
</organism>
<evidence type="ECO:0000256" key="6">
    <source>
        <dbReference type="ARBA" id="ARBA00022723"/>
    </source>
</evidence>
<keyword evidence="4" id="KW-0963">Cytoplasm</keyword>
<evidence type="ECO:0000256" key="9">
    <source>
        <dbReference type="ARBA" id="ARBA00022842"/>
    </source>
</evidence>
<comment type="subcellular location">
    <subcellularLocation>
        <location evidence="1">Cytoplasm</location>
    </subcellularLocation>
</comment>
<dbReference type="NCBIfam" id="TIGR00150">
    <property type="entry name" value="T6A_YjeE"/>
    <property type="match status" value="1"/>
</dbReference>
<evidence type="ECO:0000256" key="8">
    <source>
        <dbReference type="ARBA" id="ARBA00022840"/>
    </source>
</evidence>
<keyword evidence="12" id="KW-1185">Reference proteome</keyword>
<evidence type="ECO:0000256" key="3">
    <source>
        <dbReference type="ARBA" id="ARBA00019010"/>
    </source>
</evidence>
<keyword evidence="7" id="KW-0547">Nucleotide-binding</keyword>
<accession>A0A844AXD0</accession>